<evidence type="ECO:0000256" key="1">
    <source>
        <dbReference type="ARBA" id="ARBA00005495"/>
    </source>
</evidence>
<dbReference type="Pfam" id="PF04828">
    <property type="entry name" value="GFA"/>
    <property type="match status" value="1"/>
</dbReference>
<proteinExistence type="inferred from homology"/>
<accession>A0A1M5FY05</accession>
<dbReference type="AlphaFoldDB" id="A0A1M5FY05"/>
<dbReference type="RefSeq" id="WP_073276653.1">
    <property type="nucleotide sequence ID" value="NZ_FQVA01000005.1"/>
</dbReference>
<feature type="domain" description="CENP-V/GFA" evidence="5">
    <location>
        <begin position="2"/>
        <end position="118"/>
    </location>
</feature>
<evidence type="ECO:0000313" key="6">
    <source>
        <dbReference type="EMBL" id="SHF96274.1"/>
    </source>
</evidence>
<dbReference type="SUPFAM" id="SSF51316">
    <property type="entry name" value="Mss4-like"/>
    <property type="match status" value="1"/>
</dbReference>
<dbReference type="OrthoDB" id="4188830at2"/>
<evidence type="ECO:0000259" key="5">
    <source>
        <dbReference type="PROSITE" id="PS51891"/>
    </source>
</evidence>
<keyword evidence="4" id="KW-0456">Lyase</keyword>
<keyword evidence="7" id="KW-1185">Reference proteome</keyword>
<dbReference type="PANTHER" id="PTHR33337">
    <property type="entry name" value="GFA DOMAIN-CONTAINING PROTEIN"/>
    <property type="match status" value="1"/>
</dbReference>
<sequence length="133" mass="14542">MVKGECSCGKVTYEIKQELSDVYICHCSLCRRSTGSGGIAVAVAPKEKFKWLKGEEDIKYWAMPGHDWHTNFCSTCGSTLPAENDSSSIYVPVGTLISGFESLKVAHHIWVASKANWEEICDSGKQHAEGIGS</sequence>
<evidence type="ECO:0000256" key="4">
    <source>
        <dbReference type="ARBA" id="ARBA00023239"/>
    </source>
</evidence>
<evidence type="ECO:0000256" key="3">
    <source>
        <dbReference type="ARBA" id="ARBA00022833"/>
    </source>
</evidence>
<dbReference type="InterPro" id="IPR011057">
    <property type="entry name" value="Mss4-like_sf"/>
</dbReference>
<reference evidence="7" key="1">
    <citation type="submission" date="2016-11" db="EMBL/GenBank/DDBJ databases">
        <authorList>
            <person name="Varghese N."/>
            <person name="Submissions S."/>
        </authorList>
    </citation>
    <scope>NUCLEOTIDE SEQUENCE [LARGE SCALE GENOMIC DNA]</scope>
    <source>
        <strain evidence="7">CGMCC 1.7063</strain>
    </source>
</reference>
<protein>
    <submittedName>
        <fullName evidence="6">Uncharacterized conserved protein</fullName>
    </submittedName>
</protein>
<organism evidence="6 7">
    <name type="scientific">Microbulbifer donghaiensis</name>
    <dbReference type="NCBI Taxonomy" id="494016"/>
    <lineage>
        <taxon>Bacteria</taxon>
        <taxon>Pseudomonadati</taxon>
        <taxon>Pseudomonadota</taxon>
        <taxon>Gammaproteobacteria</taxon>
        <taxon>Cellvibrionales</taxon>
        <taxon>Microbulbiferaceae</taxon>
        <taxon>Microbulbifer</taxon>
    </lineage>
</organism>
<comment type="similarity">
    <text evidence="1">Belongs to the Gfa family.</text>
</comment>
<name>A0A1M5FY05_9GAMM</name>
<dbReference type="EMBL" id="FQVA01000005">
    <property type="protein sequence ID" value="SHF96274.1"/>
    <property type="molecule type" value="Genomic_DNA"/>
</dbReference>
<keyword evidence="3" id="KW-0862">Zinc</keyword>
<dbReference type="PANTHER" id="PTHR33337:SF40">
    <property type="entry name" value="CENP-V_GFA DOMAIN-CONTAINING PROTEIN-RELATED"/>
    <property type="match status" value="1"/>
</dbReference>
<evidence type="ECO:0000256" key="2">
    <source>
        <dbReference type="ARBA" id="ARBA00022723"/>
    </source>
</evidence>
<dbReference type="GO" id="GO:0016846">
    <property type="term" value="F:carbon-sulfur lyase activity"/>
    <property type="evidence" value="ECO:0007669"/>
    <property type="project" value="InterPro"/>
</dbReference>
<gene>
    <name evidence="6" type="ORF">SAMN04487965_3008</name>
</gene>
<evidence type="ECO:0000313" key="7">
    <source>
        <dbReference type="Proteomes" id="UP000184170"/>
    </source>
</evidence>
<dbReference type="GO" id="GO:0046872">
    <property type="term" value="F:metal ion binding"/>
    <property type="evidence" value="ECO:0007669"/>
    <property type="project" value="UniProtKB-KW"/>
</dbReference>
<dbReference type="InterPro" id="IPR006913">
    <property type="entry name" value="CENP-V/GFA"/>
</dbReference>
<dbReference type="Proteomes" id="UP000184170">
    <property type="component" value="Unassembled WGS sequence"/>
</dbReference>
<dbReference type="PROSITE" id="PS51891">
    <property type="entry name" value="CENP_V_GFA"/>
    <property type="match status" value="1"/>
</dbReference>
<dbReference type="Gene3D" id="3.90.1590.10">
    <property type="entry name" value="glutathione-dependent formaldehyde- activating enzyme (gfa)"/>
    <property type="match status" value="1"/>
</dbReference>
<keyword evidence="2" id="KW-0479">Metal-binding</keyword>
<dbReference type="STRING" id="494016.SAMN04487965_3008"/>